<feature type="chain" id="PRO_5039577189" description="Chitin-binding type-2 domain-containing protein" evidence="2">
    <location>
        <begin position="24"/>
        <end position="372"/>
    </location>
</feature>
<dbReference type="InterPro" id="IPR002557">
    <property type="entry name" value="Chitin-bd_dom"/>
</dbReference>
<dbReference type="InterPro" id="IPR036508">
    <property type="entry name" value="Chitin-bd_dom_sf"/>
</dbReference>
<keyword evidence="5" id="KW-1185">Reference proteome</keyword>
<dbReference type="AlphaFoldDB" id="A0A9D4U744"/>
<dbReference type="GO" id="GO:0008061">
    <property type="term" value="F:chitin binding"/>
    <property type="evidence" value="ECO:0007669"/>
    <property type="project" value="InterPro"/>
</dbReference>
<proteinExistence type="predicted"/>
<dbReference type="SMART" id="SM00494">
    <property type="entry name" value="ChtBD2"/>
    <property type="match status" value="1"/>
</dbReference>
<feature type="compositionally biased region" description="Low complexity" evidence="1">
    <location>
        <begin position="80"/>
        <end position="95"/>
    </location>
</feature>
<keyword evidence="2" id="KW-0732">Signal</keyword>
<protein>
    <recommendedName>
        <fullName evidence="3">Chitin-binding type-2 domain-containing protein</fullName>
    </recommendedName>
</protein>
<feature type="signal peptide" evidence="2">
    <location>
        <begin position="1"/>
        <end position="23"/>
    </location>
</feature>
<evidence type="ECO:0000256" key="1">
    <source>
        <dbReference type="SAM" id="MobiDB-lite"/>
    </source>
</evidence>
<sequence>MARLFCMLMIVGISLFSKAGCDASNTTFCAGKPNGPYANPSSCSSFWACWDNGLKGVLLLCPPNTLWHQPSLSCTHTDTRPNTTITSTSTPPASSLNHSSPTTALPALSNSTLCSTHPSRHHLHLPIWSWDGLLHCYGYGCLINTRNVLDKVDIGIPCGAAQELIAIGRRSTQAWMPAPHEVAEGDVGKAGGQHWKIRFDDVKGESMLKATVTDYSPAERIMGGWQGGAMGEALQFSLRGPRDSKAQKGNGACYYAVALESPALKGMWRVFAKDLVQESIKKSKRNSQAKMAQLDDLFPINWKKRHVHTNMLDCLRNIPWPSLVATALCYASNVGGGLQGMSLCATDLPSTDLFTIANCFASLLKINFDLGL</sequence>
<name>A0A9D4U744_ADICA</name>
<dbReference type="OrthoDB" id="2304619at2759"/>
<evidence type="ECO:0000256" key="2">
    <source>
        <dbReference type="SAM" id="SignalP"/>
    </source>
</evidence>
<dbReference type="PROSITE" id="PS50940">
    <property type="entry name" value="CHIT_BIND_II"/>
    <property type="match status" value="1"/>
</dbReference>
<gene>
    <name evidence="4" type="ORF">GOP47_0023237</name>
</gene>
<organism evidence="4 5">
    <name type="scientific">Adiantum capillus-veneris</name>
    <name type="common">Maidenhair fern</name>
    <dbReference type="NCBI Taxonomy" id="13818"/>
    <lineage>
        <taxon>Eukaryota</taxon>
        <taxon>Viridiplantae</taxon>
        <taxon>Streptophyta</taxon>
        <taxon>Embryophyta</taxon>
        <taxon>Tracheophyta</taxon>
        <taxon>Polypodiopsida</taxon>
        <taxon>Polypodiidae</taxon>
        <taxon>Polypodiales</taxon>
        <taxon>Pteridineae</taxon>
        <taxon>Pteridaceae</taxon>
        <taxon>Vittarioideae</taxon>
        <taxon>Adiantum</taxon>
    </lineage>
</organism>
<comment type="caution">
    <text evidence="4">The sequence shown here is derived from an EMBL/GenBank/DDBJ whole genome shotgun (WGS) entry which is preliminary data.</text>
</comment>
<accession>A0A9D4U744</accession>
<dbReference type="Proteomes" id="UP000886520">
    <property type="component" value="Chromosome 22"/>
</dbReference>
<feature type="domain" description="Chitin-binding type-2" evidence="3">
    <location>
        <begin position="26"/>
        <end position="84"/>
    </location>
</feature>
<evidence type="ECO:0000259" key="3">
    <source>
        <dbReference type="PROSITE" id="PS50940"/>
    </source>
</evidence>
<evidence type="ECO:0000313" key="4">
    <source>
        <dbReference type="EMBL" id="KAI5062698.1"/>
    </source>
</evidence>
<evidence type="ECO:0000313" key="5">
    <source>
        <dbReference type="Proteomes" id="UP000886520"/>
    </source>
</evidence>
<dbReference type="GO" id="GO:0005576">
    <property type="term" value="C:extracellular region"/>
    <property type="evidence" value="ECO:0007669"/>
    <property type="project" value="InterPro"/>
</dbReference>
<dbReference type="EMBL" id="JABFUD020000022">
    <property type="protein sequence ID" value="KAI5062698.1"/>
    <property type="molecule type" value="Genomic_DNA"/>
</dbReference>
<reference evidence="4" key="1">
    <citation type="submission" date="2021-01" db="EMBL/GenBank/DDBJ databases">
        <title>Adiantum capillus-veneris genome.</title>
        <authorList>
            <person name="Fang Y."/>
            <person name="Liao Q."/>
        </authorList>
    </citation>
    <scope>NUCLEOTIDE SEQUENCE</scope>
    <source>
        <strain evidence="4">H3</strain>
        <tissue evidence="4">Leaf</tissue>
    </source>
</reference>
<feature type="region of interest" description="Disordered" evidence="1">
    <location>
        <begin position="79"/>
        <end position="101"/>
    </location>
</feature>
<dbReference type="Gene3D" id="2.170.140.10">
    <property type="entry name" value="Chitin binding domain"/>
    <property type="match status" value="1"/>
</dbReference>
<dbReference type="SUPFAM" id="SSF57625">
    <property type="entry name" value="Invertebrate chitin-binding proteins"/>
    <property type="match status" value="1"/>
</dbReference>
<dbReference type="Pfam" id="PF01607">
    <property type="entry name" value="CBM_14"/>
    <property type="match status" value="1"/>
</dbReference>